<dbReference type="PANTHER" id="PTHR12151:SF25">
    <property type="entry name" value="LINALOOL DEHYDRATASE_ISOMERASE DOMAIN-CONTAINING PROTEIN"/>
    <property type="match status" value="1"/>
</dbReference>
<keyword evidence="3" id="KW-0479">Metal-binding</keyword>
<protein>
    <recommendedName>
        <fullName evidence="6">Thioredoxin domain-containing protein</fullName>
    </recommendedName>
</protein>
<dbReference type="AlphaFoldDB" id="A0A4Y8PYL0"/>
<keyword evidence="4" id="KW-1015">Disulfide bond</keyword>
<evidence type="ECO:0000256" key="4">
    <source>
        <dbReference type="PIRSR" id="PIRSR603782-2"/>
    </source>
</evidence>
<feature type="binding site" evidence="3">
    <location>
        <position position="166"/>
    </location>
    <ligand>
        <name>Cu cation</name>
        <dbReference type="ChEBI" id="CHEBI:23378"/>
    </ligand>
</feature>
<dbReference type="EMBL" id="MYFO01000019">
    <property type="protein sequence ID" value="TFE86376.1"/>
    <property type="molecule type" value="Genomic_DNA"/>
</dbReference>
<feature type="transmembrane region" description="Helical" evidence="5">
    <location>
        <begin position="12"/>
        <end position="31"/>
    </location>
</feature>
<accession>A0A4Y8PYL0</accession>
<keyword evidence="5" id="KW-1133">Transmembrane helix</keyword>
<dbReference type="InterPro" id="IPR036249">
    <property type="entry name" value="Thioredoxin-like_sf"/>
</dbReference>
<dbReference type="Pfam" id="PF02630">
    <property type="entry name" value="SCO1-SenC"/>
    <property type="match status" value="1"/>
</dbReference>
<evidence type="ECO:0000313" key="7">
    <source>
        <dbReference type="EMBL" id="TFE86376.1"/>
    </source>
</evidence>
<feature type="binding site" evidence="3">
    <location>
        <position position="76"/>
    </location>
    <ligand>
        <name>Cu cation</name>
        <dbReference type="ChEBI" id="CHEBI:23378"/>
    </ligand>
</feature>
<keyword evidence="5" id="KW-0472">Membrane</keyword>
<comment type="caution">
    <text evidence="7">The sequence shown here is derived from an EMBL/GenBank/DDBJ whole genome shotgun (WGS) entry which is preliminary data.</text>
</comment>
<dbReference type="SUPFAM" id="SSF52833">
    <property type="entry name" value="Thioredoxin-like"/>
    <property type="match status" value="1"/>
</dbReference>
<dbReference type="GO" id="GO:0046872">
    <property type="term" value="F:metal ion binding"/>
    <property type="evidence" value="ECO:0007669"/>
    <property type="project" value="UniProtKB-KW"/>
</dbReference>
<feature type="domain" description="Thioredoxin" evidence="6">
    <location>
        <begin position="38"/>
        <end position="204"/>
    </location>
</feature>
<evidence type="ECO:0000256" key="5">
    <source>
        <dbReference type="SAM" id="Phobius"/>
    </source>
</evidence>
<evidence type="ECO:0000256" key="3">
    <source>
        <dbReference type="PIRSR" id="PIRSR603782-1"/>
    </source>
</evidence>
<dbReference type="PROSITE" id="PS51352">
    <property type="entry name" value="THIOREDOXIN_2"/>
    <property type="match status" value="1"/>
</dbReference>
<dbReference type="PANTHER" id="PTHR12151">
    <property type="entry name" value="ELECTRON TRANSPORT PROTIN SCO1/SENC FAMILY MEMBER"/>
    <property type="match status" value="1"/>
</dbReference>
<name>A0A4Y8PYL0_9BACL</name>
<dbReference type="CDD" id="cd02968">
    <property type="entry name" value="SCO"/>
    <property type="match status" value="1"/>
</dbReference>
<evidence type="ECO:0000256" key="2">
    <source>
        <dbReference type="ARBA" id="ARBA00023008"/>
    </source>
</evidence>
<keyword evidence="2 3" id="KW-0186">Copper</keyword>
<evidence type="ECO:0000256" key="1">
    <source>
        <dbReference type="ARBA" id="ARBA00010996"/>
    </source>
</evidence>
<gene>
    <name evidence="7" type="ORF">B5M42_14905</name>
</gene>
<dbReference type="InterPro" id="IPR013766">
    <property type="entry name" value="Thioredoxin_domain"/>
</dbReference>
<dbReference type="RefSeq" id="WP_134754191.1">
    <property type="nucleotide sequence ID" value="NZ_MYFO02000014.1"/>
</dbReference>
<organism evidence="7 8">
    <name type="scientific">Paenibacillus athensensis</name>
    <dbReference type="NCBI Taxonomy" id="1967502"/>
    <lineage>
        <taxon>Bacteria</taxon>
        <taxon>Bacillati</taxon>
        <taxon>Bacillota</taxon>
        <taxon>Bacilli</taxon>
        <taxon>Bacillales</taxon>
        <taxon>Paenibacillaceae</taxon>
        <taxon>Paenibacillus</taxon>
    </lineage>
</organism>
<comment type="similarity">
    <text evidence="1">Belongs to the SCO1/2 family.</text>
</comment>
<feature type="binding site" evidence="3">
    <location>
        <position position="80"/>
    </location>
    <ligand>
        <name>Cu cation</name>
        <dbReference type="ChEBI" id="CHEBI:23378"/>
    </ligand>
</feature>
<dbReference type="Proteomes" id="UP000298246">
    <property type="component" value="Unassembled WGS sequence"/>
</dbReference>
<keyword evidence="8" id="KW-1185">Reference proteome</keyword>
<feature type="disulfide bond" description="Redox-active" evidence="4">
    <location>
        <begin position="76"/>
        <end position="80"/>
    </location>
</feature>
<keyword evidence="5" id="KW-0812">Transmembrane</keyword>
<dbReference type="Gene3D" id="3.40.30.10">
    <property type="entry name" value="Glutaredoxin"/>
    <property type="match status" value="1"/>
</dbReference>
<dbReference type="OrthoDB" id="9811998at2"/>
<reference evidence="7 8" key="1">
    <citation type="submission" date="2017-03" db="EMBL/GenBank/DDBJ databases">
        <title>Isolation of Levoglucosan Utilizing Bacteria.</title>
        <authorList>
            <person name="Arya A.S."/>
        </authorList>
    </citation>
    <scope>NUCLEOTIDE SEQUENCE [LARGE SCALE GENOMIC DNA]</scope>
    <source>
        <strain evidence="7 8">MEC069</strain>
    </source>
</reference>
<proteinExistence type="inferred from homology"/>
<dbReference type="InterPro" id="IPR003782">
    <property type="entry name" value="SCO1/SenC"/>
</dbReference>
<evidence type="ECO:0000259" key="6">
    <source>
        <dbReference type="PROSITE" id="PS51352"/>
    </source>
</evidence>
<evidence type="ECO:0000313" key="8">
    <source>
        <dbReference type="Proteomes" id="UP000298246"/>
    </source>
</evidence>
<sequence length="204" mass="23118">MSTDPTRKRPWLRVFTLVIFAAIVVCIAVWFRQGTESLPRIKAAPDFTLQNLQDQPVKLSDSAGKTRLLEFFFASCPDICPATTSHMAHLQENLKSAKLWGDKVQFLSITFDPERDTPDALAEYAKLFGIDTANWTLIRGTEEETLKTANDFGLMVVKQNDGQFAHSIRSLFLIDQDGYIRRVFDMGENMNEDEVEQAIVQLAK</sequence>